<dbReference type="Gene3D" id="3.40.30.10">
    <property type="entry name" value="Glutaredoxin"/>
    <property type="match status" value="1"/>
</dbReference>
<dbReference type="OrthoDB" id="444492at2759"/>
<evidence type="ECO:0000313" key="3">
    <source>
        <dbReference type="Proteomes" id="UP001152795"/>
    </source>
</evidence>
<dbReference type="Pfam" id="PF10262">
    <property type="entry name" value="Rdx"/>
    <property type="match status" value="1"/>
</dbReference>
<accession>A0A7D9IN52</accession>
<feature type="non-terminal residue" evidence="2">
    <location>
        <position position="1"/>
    </location>
</feature>
<dbReference type="SUPFAM" id="SSF52833">
    <property type="entry name" value="Thioredoxin-like"/>
    <property type="match status" value="1"/>
</dbReference>
<dbReference type="EMBL" id="CACRXK020006561">
    <property type="protein sequence ID" value="CAB4009750.1"/>
    <property type="molecule type" value="Genomic_DNA"/>
</dbReference>
<keyword evidence="1" id="KW-0676">Redox-active center</keyword>
<comment type="caution">
    <text evidence="2">The sequence shown here is derived from an EMBL/GenBank/DDBJ whole genome shotgun (WGS) entry which is preliminary data.</text>
</comment>
<evidence type="ECO:0000313" key="2">
    <source>
        <dbReference type="EMBL" id="CAB4009750.1"/>
    </source>
</evidence>
<reference evidence="2" key="1">
    <citation type="submission" date="2020-04" db="EMBL/GenBank/DDBJ databases">
        <authorList>
            <person name="Alioto T."/>
            <person name="Alioto T."/>
            <person name="Gomez Garrido J."/>
        </authorList>
    </citation>
    <scope>NUCLEOTIDE SEQUENCE</scope>
    <source>
        <strain evidence="2">A484AB</strain>
    </source>
</reference>
<protein>
    <submittedName>
        <fullName evidence="2">Seleno W</fullName>
    </submittedName>
</protein>
<dbReference type="NCBIfam" id="TIGR02174">
    <property type="entry name" value="CXXU_selWTH"/>
    <property type="match status" value="1"/>
</dbReference>
<evidence type="ECO:0000256" key="1">
    <source>
        <dbReference type="ARBA" id="ARBA00023284"/>
    </source>
</evidence>
<keyword evidence="3" id="KW-1185">Reference proteome</keyword>
<gene>
    <name evidence="2" type="ORF">PACLA_8A006506</name>
</gene>
<organism evidence="2 3">
    <name type="scientific">Paramuricea clavata</name>
    <name type="common">Red gorgonian</name>
    <name type="synonym">Violescent sea-whip</name>
    <dbReference type="NCBI Taxonomy" id="317549"/>
    <lineage>
        <taxon>Eukaryota</taxon>
        <taxon>Metazoa</taxon>
        <taxon>Cnidaria</taxon>
        <taxon>Anthozoa</taxon>
        <taxon>Octocorallia</taxon>
        <taxon>Malacalcyonacea</taxon>
        <taxon>Plexauridae</taxon>
        <taxon>Paramuricea</taxon>
    </lineage>
</organism>
<sequence length="108" mass="11346">IKHASQSARCLLWCLRVQVQATCMGVACVAGGISTGSSVYNRLASSLVDEFGDDVECSGEGTPTTTGWFEVNVDGKLVHSKKNGDGYVDSEAKMKKITESVAAALSSK</sequence>
<dbReference type="Proteomes" id="UP001152795">
    <property type="component" value="Unassembled WGS sequence"/>
</dbReference>
<proteinExistence type="predicted"/>
<dbReference type="InterPro" id="IPR036249">
    <property type="entry name" value="Thioredoxin-like_sf"/>
</dbReference>
<name>A0A7D9IN52_PARCT</name>
<dbReference type="InterPro" id="IPR011893">
    <property type="entry name" value="Selenoprotein_Rdx-typ"/>
</dbReference>
<dbReference type="AlphaFoldDB" id="A0A7D9IN52"/>